<proteinExistence type="inferred from homology"/>
<accession>A8NQG3</accession>
<dbReference type="PANTHER" id="PTHR11010">
    <property type="entry name" value="PROTEASE S28 PRO-X CARBOXYPEPTIDASE-RELATED"/>
    <property type="match status" value="1"/>
</dbReference>
<reference evidence="8 9" key="1">
    <citation type="journal article" date="2010" name="Proc. Natl. Acad. Sci. U.S.A.">
        <title>Insights into evolution of multicellular fungi from the assembled chromosomes of the mushroom Coprinopsis cinerea (Coprinus cinereus).</title>
        <authorList>
            <person name="Stajich J.E."/>
            <person name="Wilke S.K."/>
            <person name="Ahren D."/>
            <person name="Au C.H."/>
            <person name="Birren B.W."/>
            <person name="Borodovsky M."/>
            <person name="Burns C."/>
            <person name="Canback B."/>
            <person name="Casselton L.A."/>
            <person name="Cheng C.K."/>
            <person name="Deng J."/>
            <person name="Dietrich F.S."/>
            <person name="Fargo D.C."/>
            <person name="Farman M.L."/>
            <person name="Gathman A.C."/>
            <person name="Goldberg J."/>
            <person name="Guigo R."/>
            <person name="Hoegger P.J."/>
            <person name="Hooker J.B."/>
            <person name="Huggins A."/>
            <person name="James T.Y."/>
            <person name="Kamada T."/>
            <person name="Kilaru S."/>
            <person name="Kodira C."/>
            <person name="Kues U."/>
            <person name="Kupfer D."/>
            <person name="Kwan H.S."/>
            <person name="Lomsadze A."/>
            <person name="Li W."/>
            <person name="Lilly W.W."/>
            <person name="Ma L.J."/>
            <person name="Mackey A.J."/>
            <person name="Manning G."/>
            <person name="Martin F."/>
            <person name="Muraguchi H."/>
            <person name="Natvig D.O."/>
            <person name="Palmerini H."/>
            <person name="Ramesh M.A."/>
            <person name="Rehmeyer C.J."/>
            <person name="Roe B.A."/>
            <person name="Shenoy N."/>
            <person name="Stanke M."/>
            <person name="Ter-Hovhannisyan V."/>
            <person name="Tunlid A."/>
            <person name="Velagapudi R."/>
            <person name="Vision T.J."/>
            <person name="Zeng Q."/>
            <person name="Zolan M.E."/>
            <person name="Pukkila P.J."/>
        </authorList>
    </citation>
    <scope>NUCLEOTIDE SEQUENCE [LARGE SCALE GENOMIC DNA]</scope>
    <source>
        <strain evidence="9">Okayama-7 / 130 / ATCC MYA-4618 / FGSC 9003</strain>
    </source>
</reference>
<organism evidence="8 9">
    <name type="scientific">Coprinopsis cinerea (strain Okayama-7 / 130 / ATCC MYA-4618 / FGSC 9003)</name>
    <name type="common">Inky cap fungus</name>
    <name type="synonym">Hormographiella aspergillata</name>
    <dbReference type="NCBI Taxonomy" id="240176"/>
    <lineage>
        <taxon>Eukaryota</taxon>
        <taxon>Fungi</taxon>
        <taxon>Dikarya</taxon>
        <taxon>Basidiomycota</taxon>
        <taxon>Agaricomycotina</taxon>
        <taxon>Agaricomycetes</taxon>
        <taxon>Agaricomycetidae</taxon>
        <taxon>Agaricales</taxon>
        <taxon>Agaricineae</taxon>
        <taxon>Psathyrellaceae</taxon>
        <taxon>Coprinopsis</taxon>
    </lineage>
</organism>
<evidence type="ECO:0000256" key="6">
    <source>
        <dbReference type="SAM" id="MobiDB-lite"/>
    </source>
</evidence>
<dbReference type="GO" id="GO:0070008">
    <property type="term" value="F:serine-type exopeptidase activity"/>
    <property type="evidence" value="ECO:0007669"/>
    <property type="project" value="InterPro"/>
</dbReference>
<dbReference type="VEuPathDB" id="FungiDB:CC1G_13075"/>
<dbReference type="ESTHER" id="copc7-a8nqg3">
    <property type="family name" value="Prolylcarboxypeptidase"/>
</dbReference>
<dbReference type="GeneID" id="6012081"/>
<evidence type="ECO:0000256" key="2">
    <source>
        <dbReference type="ARBA" id="ARBA00022670"/>
    </source>
</evidence>
<dbReference type="HOGENOM" id="CLU_023630_0_0_1"/>
<keyword evidence="9" id="KW-1185">Reference proteome</keyword>
<comment type="caution">
    <text evidence="8">The sequence shown here is derived from an EMBL/GenBank/DDBJ whole genome shotgun (WGS) entry which is preliminary data.</text>
</comment>
<evidence type="ECO:0000256" key="5">
    <source>
        <dbReference type="ARBA" id="ARBA00023180"/>
    </source>
</evidence>
<dbReference type="KEGG" id="cci:CC1G_13075"/>
<protein>
    <recommendedName>
        <fullName evidence="10">Peptidase S28</fullName>
    </recommendedName>
</protein>
<dbReference type="RefSeq" id="XP_001835550.2">
    <property type="nucleotide sequence ID" value="XM_001835498.2"/>
</dbReference>
<evidence type="ECO:0000313" key="9">
    <source>
        <dbReference type="Proteomes" id="UP000001861"/>
    </source>
</evidence>
<evidence type="ECO:0000256" key="1">
    <source>
        <dbReference type="ARBA" id="ARBA00011079"/>
    </source>
</evidence>
<feature type="region of interest" description="Disordered" evidence="6">
    <location>
        <begin position="47"/>
        <end position="66"/>
    </location>
</feature>
<dbReference type="MEROPS" id="S28.004"/>
<name>A8NQG3_COPC7</name>
<feature type="signal peptide" evidence="7">
    <location>
        <begin position="1"/>
        <end position="19"/>
    </location>
</feature>
<dbReference type="GO" id="GO:0006508">
    <property type="term" value="P:proteolysis"/>
    <property type="evidence" value="ECO:0007669"/>
    <property type="project" value="UniProtKB-KW"/>
</dbReference>
<comment type="similarity">
    <text evidence="1">Belongs to the peptidase S28 family.</text>
</comment>
<dbReference type="EMBL" id="AACS02000008">
    <property type="protein sequence ID" value="EAU86268.2"/>
    <property type="molecule type" value="Genomic_DNA"/>
</dbReference>
<evidence type="ECO:0000313" key="8">
    <source>
        <dbReference type="EMBL" id="EAU86268.2"/>
    </source>
</evidence>
<evidence type="ECO:0000256" key="4">
    <source>
        <dbReference type="ARBA" id="ARBA00022801"/>
    </source>
</evidence>
<dbReference type="InParanoid" id="A8NQG3"/>
<keyword evidence="4" id="KW-0378">Hydrolase</keyword>
<dbReference type="InterPro" id="IPR029058">
    <property type="entry name" value="AB_hydrolase_fold"/>
</dbReference>
<evidence type="ECO:0000256" key="3">
    <source>
        <dbReference type="ARBA" id="ARBA00022729"/>
    </source>
</evidence>
<sequence>MALLPLLQLSLVFSVAVQAYGTPSRDLVHLMGAQGVNLWKLRKNDQPTSGLKRDEHYGAQEPFSGESKEKNYDFRAQWFEQPLDHFDNTSDHRWHQRFWVNSRHYKPRPGAPVIVLDGGETSGEERLPFLDTGIVNILAKATGGIGIVLEHRYYGDSIPVANFSTDSLRWLNNAQSAADSANFMRNVKLDSIQEDITAPGTPWIYYGGSYAGARAAHMKIIYPDIVYGAIASSAVTHATLQAWEYMTIIRDAADPKCSANIVNSIATIDTILQRGVFKRQLKSLFGLGELEHDEDFVSVLETPLGSWQSKCWVPEFNDPTFDSFCDALGKPFGRFTAAELESAPFGDERRLVAIDQDFAVDFTIVNYGRWIKKNVVSKCKEATVEECFGTFNDTQFQDDGLDQTWRLWLFQVCTEWGYFTTPPPDQKEPSLISRLLTLGYESKICKQAFPPGKHFRIPNLPNITVVNELGSFDIADDRLAFIDGEVDPWRPYTPHSVHADERNDTILRPFKLIPNGVHHWDEWGYENIFQEPAEIRKVHSEMIEFVRAWLKDWKAPSVTDGSSD</sequence>
<dbReference type="PANTHER" id="PTHR11010:SF117">
    <property type="entry name" value="SERINE PROTEASE 16"/>
    <property type="match status" value="1"/>
</dbReference>
<dbReference type="OrthoDB" id="2130629at2759"/>
<dbReference type="Pfam" id="PF05577">
    <property type="entry name" value="Peptidase_S28"/>
    <property type="match status" value="2"/>
</dbReference>
<dbReference type="SUPFAM" id="SSF53474">
    <property type="entry name" value="alpha/beta-Hydrolases"/>
    <property type="match status" value="1"/>
</dbReference>
<dbReference type="AlphaFoldDB" id="A8NQG3"/>
<keyword evidence="2" id="KW-0645">Protease</keyword>
<evidence type="ECO:0000256" key="7">
    <source>
        <dbReference type="SAM" id="SignalP"/>
    </source>
</evidence>
<dbReference type="Gene3D" id="3.40.50.1820">
    <property type="entry name" value="alpha/beta hydrolase"/>
    <property type="match status" value="2"/>
</dbReference>
<dbReference type="Proteomes" id="UP000001861">
    <property type="component" value="Unassembled WGS sequence"/>
</dbReference>
<dbReference type="eggNOG" id="KOG2182">
    <property type="taxonomic scope" value="Eukaryota"/>
</dbReference>
<dbReference type="GO" id="GO:0008239">
    <property type="term" value="F:dipeptidyl-peptidase activity"/>
    <property type="evidence" value="ECO:0007669"/>
    <property type="project" value="TreeGrafter"/>
</dbReference>
<keyword evidence="5" id="KW-0325">Glycoprotein</keyword>
<dbReference type="OMA" id="HYAEHFG"/>
<evidence type="ECO:0008006" key="10">
    <source>
        <dbReference type="Google" id="ProtNLM"/>
    </source>
</evidence>
<dbReference type="InterPro" id="IPR008758">
    <property type="entry name" value="Peptidase_S28"/>
</dbReference>
<gene>
    <name evidence="8" type="ORF">CC1G_13075</name>
</gene>
<keyword evidence="3 7" id="KW-0732">Signal</keyword>
<feature type="chain" id="PRO_5002724770" description="Peptidase S28" evidence="7">
    <location>
        <begin position="20"/>
        <end position="564"/>
    </location>
</feature>